<evidence type="ECO:0000313" key="2">
    <source>
        <dbReference type="EMBL" id="SFB99756.1"/>
    </source>
</evidence>
<dbReference type="RefSeq" id="WP_091979922.1">
    <property type="nucleotide sequence ID" value="NZ_FOLO01000003.1"/>
</dbReference>
<dbReference type="AlphaFoldDB" id="A0A1I1FL93"/>
<protein>
    <submittedName>
        <fullName evidence="2">Multidrug resistance efflux pump</fullName>
    </submittedName>
</protein>
<name>A0A1I1FL93_9GAMM</name>
<dbReference type="Gene3D" id="2.40.30.170">
    <property type="match status" value="1"/>
</dbReference>
<dbReference type="Gene3D" id="2.40.50.100">
    <property type="match status" value="1"/>
</dbReference>
<keyword evidence="1" id="KW-0812">Transmembrane</keyword>
<dbReference type="PANTHER" id="PTHR30386">
    <property type="entry name" value="MEMBRANE FUSION SUBUNIT OF EMRAB-TOLC MULTIDRUG EFFLUX PUMP"/>
    <property type="match status" value="1"/>
</dbReference>
<dbReference type="OrthoDB" id="286173at2"/>
<accession>A0A1I1FL93</accession>
<keyword evidence="3" id="KW-1185">Reference proteome</keyword>
<reference evidence="2 3" key="1">
    <citation type="submission" date="2016-10" db="EMBL/GenBank/DDBJ databases">
        <authorList>
            <person name="de Groot N.N."/>
        </authorList>
    </citation>
    <scope>NUCLEOTIDE SEQUENCE [LARGE SCALE GENOMIC DNA]</scope>
    <source>
        <strain evidence="2 3">DSM 6059</strain>
    </source>
</reference>
<proteinExistence type="predicted"/>
<sequence>MDMLIILTYTAMCILIFKAFKIPLNKWTVPTAVLGGVFILSAIIFTMNYNHPYEKYAKEVFVSVPIVPQITGTVSSVNVVPNQLVHRGDILFTLENTQQKIALAKADAALAEAKSGALQKNESLLAAIAKVGKVQANLERSETTYIRYRDGHIKGGVNSPFSEQQVNNKKKLFEADLAAFDGAKADERRIRLITESTILGENTQVAQLKSAKDKAKLDLERTYVKAPSDGYPTQVTIRPGVRASSLPLRPVMTFVPKEKRRIAGLFWQNSLLRLEVGIDAEVILDAVPGHVFSGKVVEVLPAMAEGEVQATGTLISSSIITKHGYAIAIIELDEDLNSYNLPLGVQGQAATINHEHDIMHVSLVRRILLRMLGWLKYIYPVK</sequence>
<feature type="transmembrane region" description="Helical" evidence="1">
    <location>
        <begin position="29"/>
        <end position="49"/>
    </location>
</feature>
<dbReference type="EMBL" id="FOLO01000003">
    <property type="protein sequence ID" value="SFB99756.1"/>
    <property type="molecule type" value="Genomic_DNA"/>
</dbReference>
<keyword evidence="1" id="KW-0472">Membrane</keyword>
<dbReference type="PANTHER" id="PTHR30386:SF18">
    <property type="entry name" value="INNER MEMBRANE PROTEIN YIAV-RELATED"/>
    <property type="match status" value="1"/>
</dbReference>
<dbReference type="STRING" id="1123010.SAMN02745724_00671"/>
<organism evidence="2 3">
    <name type="scientific">Pseudoalteromonas denitrificans DSM 6059</name>
    <dbReference type="NCBI Taxonomy" id="1123010"/>
    <lineage>
        <taxon>Bacteria</taxon>
        <taxon>Pseudomonadati</taxon>
        <taxon>Pseudomonadota</taxon>
        <taxon>Gammaproteobacteria</taxon>
        <taxon>Alteromonadales</taxon>
        <taxon>Pseudoalteromonadaceae</taxon>
        <taxon>Pseudoalteromonas</taxon>
    </lineage>
</organism>
<dbReference type="SUPFAM" id="SSF111369">
    <property type="entry name" value="HlyD-like secretion proteins"/>
    <property type="match status" value="1"/>
</dbReference>
<gene>
    <name evidence="2" type="ORF">SAMN02745724_00671</name>
</gene>
<dbReference type="InterPro" id="IPR050739">
    <property type="entry name" value="MFP"/>
</dbReference>
<dbReference type="Proteomes" id="UP000198862">
    <property type="component" value="Unassembled WGS sequence"/>
</dbReference>
<evidence type="ECO:0000313" key="3">
    <source>
        <dbReference type="Proteomes" id="UP000198862"/>
    </source>
</evidence>
<keyword evidence="1" id="KW-1133">Transmembrane helix</keyword>
<evidence type="ECO:0000256" key="1">
    <source>
        <dbReference type="SAM" id="Phobius"/>
    </source>
</evidence>